<sequence length="134" mass="14335">MVVRSRGRVAPLPAAGGSLVQRLRRYRGAALLLTWRRSGRNPALAGQVADAGEEFGGIRGGRVGIVAVAEPLVGALAGVVPAARFGGRRHGLRQLPVCGAARLGPNEGDERRARPTLWVLIIRRIRTDSPEEYL</sequence>
<evidence type="ECO:0000313" key="1">
    <source>
        <dbReference type="EMBL" id="GHD85883.1"/>
    </source>
</evidence>
<dbReference type="Proteomes" id="UP000608955">
    <property type="component" value="Unassembled WGS sequence"/>
</dbReference>
<reference evidence="1" key="1">
    <citation type="journal article" date="2014" name="Int. J. Syst. Evol. Microbiol.">
        <title>Complete genome sequence of Corynebacterium casei LMG S-19264T (=DSM 44701T), isolated from a smear-ripened cheese.</title>
        <authorList>
            <consortium name="US DOE Joint Genome Institute (JGI-PGF)"/>
            <person name="Walter F."/>
            <person name="Albersmeier A."/>
            <person name="Kalinowski J."/>
            <person name="Ruckert C."/>
        </authorList>
    </citation>
    <scope>NUCLEOTIDE SEQUENCE</scope>
    <source>
        <strain evidence="1">JCM 4654</strain>
    </source>
</reference>
<organism evidence="1 2">
    <name type="scientific">Streptomyces naganishii JCM 4654</name>
    <dbReference type="NCBI Taxonomy" id="1306179"/>
    <lineage>
        <taxon>Bacteria</taxon>
        <taxon>Bacillati</taxon>
        <taxon>Actinomycetota</taxon>
        <taxon>Actinomycetes</taxon>
        <taxon>Kitasatosporales</taxon>
        <taxon>Streptomycetaceae</taxon>
        <taxon>Streptomyces</taxon>
    </lineage>
</organism>
<evidence type="ECO:0000313" key="2">
    <source>
        <dbReference type="Proteomes" id="UP000608955"/>
    </source>
</evidence>
<name>A0A918Y0R4_9ACTN</name>
<comment type="caution">
    <text evidence="1">The sequence shown here is derived from an EMBL/GenBank/DDBJ whole genome shotgun (WGS) entry which is preliminary data.</text>
</comment>
<protein>
    <submittedName>
        <fullName evidence="1">Uncharacterized protein</fullName>
    </submittedName>
</protein>
<keyword evidence="2" id="KW-1185">Reference proteome</keyword>
<dbReference type="EMBL" id="BMVF01000003">
    <property type="protein sequence ID" value="GHD85883.1"/>
    <property type="molecule type" value="Genomic_DNA"/>
</dbReference>
<dbReference type="AlphaFoldDB" id="A0A918Y0R4"/>
<proteinExistence type="predicted"/>
<accession>A0A918Y0R4</accession>
<gene>
    <name evidence="1" type="ORF">GCM10010508_11200</name>
</gene>
<reference evidence="1" key="2">
    <citation type="submission" date="2020-09" db="EMBL/GenBank/DDBJ databases">
        <authorList>
            <person name="Sun Q."/>
            <person name="Ohkuma M."/>
        </authorList>
    </citation>
    <scope>NUCLEOTIDE SEQUENCE</scope>
    <source>
        <strain evidence="1">JCM 4654</strain>
    </source>
</reference>